<dbReference type="PANTHER" id="PTHR31793:SF27">
    <property type="entry name" value="NOVEL THIOESTERASE SUPERFAMILY DOMAIN AND SAPOSIN A-TYPE DOMAIN CONTAINING PROTEIN (0610012H03RIK)"/>
    <property type="match status" value="1"/>
</dbReference>
<dbReference type="SUPFAM" id="SSF54637">
    <property type="entry name" value="Thioesterase/thiol ester dehydrase-isomerase"/>
    <property type="match status" value="1"/>
</dbReference>
<dbReference type="NCBIfam" id="TIGR00051">
    <property type="entry name" value="YbgC/FadM family acyl-CoA thioesterase"/>
    <property type="match status" value="1"/>
</dbReference>
<dbReference type="AlphaFoldDB" id="A0A364K9F9"/>
<keyword evidence="2" id="KW-0378">Hydrolase</keyword>
<sequence length="146" mass="17284">METNKSVSETIIRVRYQETDQMGVVYHTNYMVWFEVARTDFVRDIGLSYRDMEKLGVLLPVIEVNCVFRSPARYDDEIIIKTYVKELSGSKVIFEYEVLRKEDNKLLATGFSKHLWVNREMKRINLAHVLPDIYERLLQYAPNEEA</sequence>
<dbReference type="CDD" id="cd00586">
    <property type="entry name" value="4HBT"/>
    <property type="match status" value="1"/>
</dbReference>
<comment type="caution">
    <text evidence="3">The sequence shown here is derived from an EMBL/GenBank/DDBJ whole genome shotgun (WGS) entry which is preliminary data.</text>
</comment>
<accession>A0A364K9F9</accession>
<dbReference type="Gene3D" id="3.10.129.10">
    <property type="entry name" value="Hotdog Thioesterase"/>
    <property type="match status" value="1"/>
</dbReference>
<dbReference type="Proteomes" id="UP000251213">
    <property type="component" value="Unassembled WGS sequence"/>
</dbReference>
<dbReference type="EMBL" id="QJKK01000001">
    <property type="protein sequence ID" value="RAL26840.1"/>
    <property type="molecule type" value="Genomic_DNA"/>
</dbReference>
<dbReference type="InterPro" id="IPR050563">
    <property type="entry name" value="4-hydroxybenzoyl-CoA_TE"/>
</dbReference>
<dbReference type="PANTHER" id="PTHR31793">
    <property type="entry name" value="4-HYDROXYBENZOYL-COA THIOESTERASE FAMILY MEMBER"/>
    <property type="match status" value="1"/>
</dbReference>
<dbReference type="PIRSF" id="PIRSF003230">
    <property type="entry name" value="YbgC"/>
    <property type="match status" value="1"/>
</dbReference>
<reference evidence="3 4" key="2">
    <citation type="submission" date="2018-06" db="EMBL/GenBank/DDBJ databases">
        <authorList>
            <person name="Zhirakovskaya E."/>
        </authorList>
    </citation>
    <scope>NUCLEOTIDE SEQUENCE [LARGE SCALE GENOMIC DNA]</scope>
    <source>
        <strain evidence="3 4">FBKL4.011</strain>
    </source>
</reference>
<evidence type="ECO:0000256" key="2">
    <source>
        <dbReference type="ARBA" id="ARBA00022801"/>
    </source>
</evidence>
<dbReference type="Pfam" id="PF13279">
    <property type="entry name" value="4HBT_2"/>
    <property type="match status" value="1"/>
</dbReference>
<dbReference type="InterPro" id="IPR008272">
    <property type="entry name" value="HB-CoA_thioesterase_AS"/>
</dbReference>
<comment type="similarity">
    <text evidence="1">Belongs to the 4-hydroxybenzoyl-CoA thioesterase family.</text>
</comment>
<dbReference type="OrthoDB" id="9800856at2"/>
<dbReference type="PROSITE" id="PS01328">
    <property type="entry name" value="4HBCOA_THIOESTERASE"/>
    <property type="match status" value="1"/>
</dbReference>
<reference evidence="3 4" key="1">
    <citation type="submission" date="2018-06" db="EMBL/GenBank/DDBJ databases">
        <title>Thermoflavimicrobium daqus sp. nov., a thermophilic microbe isolated from Moutai-flavour Daqu.</title>
        <authorList>
            <person name="Wang X."/>
            <person name="Zhou H."/>
        </authorList>
    </citation>
    <scope>NUCLEOTIDE SEQUENCE [LARGE SCALE GENOMIC DNA]</scope>
    <source>
        <strain evidence="3 4">FBKL4.011</strain>
    </source>
</reference>
<evidence type="ECO:0000313" key="4">
    <source>
        <dbReference type="Proteomes" id="UP000251213"/>
    </source>
</evidence>
<evidence type="ECO:0000313" key="3">
    <source>
        <dbReference type="EMBL" id="RAL26840.1"/>
    </source>
</evidence>
<gene>
    <name evidence="3" type="ORF">DL897_01970</name>
</gene>
<name>A0A364K9F9_9BACL</name>
<dbReference type="RefSeq" id="WP_113657445.1">
    <property type="nucleotide sequence ID" value="NZ_KZ845663.1"/>
</dbReference>
<protein>
    <submittedName>
        <fullName evidence="3">4-hydroxybenzoyl-CoA thioesterase</fullName>
    </submittedName>
</protein>
<dbReference type="InterPro" id="IPR006684">
    <property type="entry name" value="YbgC/YbaW"/>
</dbReference>
<dbReference type="InterPro" id="IPR029069">
    <property type="entry name" value="HotDog_dom_sf"/>
</dbReference>
<organism evidence="3 4">
    <name type="scientific">Thermoflavimicrobium daqui</name>
    <dbReference type="NCBI Taxonomy" id="2137476"/>
    <lineage>
        <taxon>Bacteria</taxon>
        <taxon>Bacillati</taxon>
        <taxon>Bacillota</taxon>
        <taxon>Bacilli</taxon>
        <taxon>Bacillales</taxon>
        <taxon>Thermoactinomycetaceae</taxon>
        <taxon>Thermoflavimicrobium</taxon>
    </lineage>
</organism>
<evidence type="ECO:0000256" key="1">
    <source>
        <dbReference type="ARBA" id="ARBA00005953"/>
    </source>
</evidence>
<keyword evidence="4" id="KW-1185">Reference proteome</keyword>
<proteinExistence type="inferred from homology"/>
<dbReference type="GO" id="GO:0047617">
    <property type="term" value="F:fatty acyl-CoA hydrolase activity"/>
    <property type="evidence" value="ECO:0007669"/>
    <property type="project" value="TreeGrafter"/>
</dbReference>